<evidence type="ECO:0000256" key="1">
    <source>
        <dbReference type="ARBA" id="ARBA00001946"/>
    </source>
</evidence>
<keyword evidence="4" id="KW-0378">Hydrolase</keyword>
<dbReference type="Gene3D" id="3.90.79.10">
    <property type="entry name" value="Nucleoside Triphosphate Pyrophosphohydrolase"/>
    <property type="match status" value="1"/>
</dbReference>
<keyword evidence="6" id="KW-0520">NAD</keyword>
<dbReference type="Proteomes" id="UP000198828">
    <property type="component" value="Unassembled WGS sequence"/>
</dbReference>
<keyword evidence="5" id="KW-0460">Magnesium</keyword>
<dbReference type="EC" id="3.6.1.22" evidence="2"/>
<comment type="cofactor">
    <cofactor evidence="1">
        <name>Mg(2+)</name>
        <dbReference type="ChEBI" id="CHEBI:18420"/>
    </cofactor>
</comment>
<evidence type="ECO:0000256" key="6">
    <source>
        <dbReference type="ARBA" id="ARBA00023027"/>
    </source>
</evidence>
<dbReference type="CDD" id="cd03429">
    <property type="entry name" value="NUDIX_NADH_pyrophosphatase_Nudt13"/>
    <property type="match status" value="1"/>
</dbReference>
<keyword evidence="9" id="KW-1185">Reference proteome</keyword>
<gene>
    <name evidence="8" type="ORF">SAMN05660923_01748</name>
</gene>
<name>A0A1H2Z8U3_9FIRM</name>
<dbReference type="GO" id="GO:0046872">
    <property type="term" value="F:metal ion binding"/>
    <property type="evidence" value="ECO:0007669"/>
    <property type="project" value="UniProtKB-KW"/>
</dbReference>
<dbReference type="EMBL" id="FNNG01000007">
    <property type="protein sequence ID" value="SDX13274.1"/>
    <property type="molecule type" value="Genomic_DNA"/>
</dbReference>
<evidence type="ECO:0000256" key="4">
    <source>
        <dbReference type="ARBA" id="ARBA00022801"/>
    </source>
</evidence>
<dbReference type="RefSeq" id="WP_093752847.1">
    <property type="nucleotide sequence ID" value="NZ_FNNG01000007.1"/>
</dbReference>
<evidence type="ECO:0000256" key="3">
    <source>
        <dbReference type="ARBA" id="ARBA00022723"/>
    </source>
</evidence>
<dbReference type="OrthoDB" id="9787476at2"/>
<evidence type="ECO:0000256" key="2">
    <source>
        <dbReference type="ARBA" id="ARBA00012381"/>
    </source>
</evidence>
<evidence type="ECO:0000256" key="5">
    <source>
        <dbReference type="ARBA" id="ARBA00022842"/>
    </source>
</evidence>
<dbReference type="InterPro" id="IPR020084">
    <property type="entry name" value="NUDIX_hydrolase_CS"/>
</dbReference>
<evidence type="ECO:0000313" key="8">
    <source>
        <dbReference type="EMBL" id="SDX13274.1"/>
    </source>
</evidence>
<dbReference type="Pfam" id="PF00293">
    <property type="entry name" value="NUDIX"/>
    <property type="match status" value="1"/>
</dbReference>
<dbReference type="Pfam" id="PF09297">
    <property type="entry name" value="Zn_ribbon_NUD"/>
    <property type="match status" value="1"/>
</dbReference>
<dbReference type="PANTHER" id="PTHR11383">
    <property type="entry name" value="NUCLEOSIDE DIPHOSPHATE-LINKED MOIETY X MOTIF 13"/>
    <property type="match status" value="1"/>
</dbReference>
<dbReference type="AlphaFoldDB" id="A0A1H2Z8U3"/>
<dbReference type="Gene3D" id="3.90.79.20">
    <property type="match status" value="1"/>
</dbReference>
<dbReference type="NCBIfam" id="NF001299">
    <property type="entry name" value="PRK00241.1"/>
    <property type="match status" value="1"/>
</dbReference>
<proteinExistence type="predicted"/>
<sequence length="276" mass="32177">MDDYILFQPSVKPLHNEDEGDYWFLFRDDKLMVYEKDGKISIPRRKDVLKLNISIYNIQCMGAYFGYNCYCGEFVDILDDEKNKLMDLKTLSKSIEENYYYLASKAKLLLNWLKSNQYCGRCGSKMHMKDSKSERAMVCSMCNNTTWPRTSPAIIVAVTKGDKLLLAHNRQFPNGRYSVIAGFVEYGETLEECVKREVYEEVGIKVRNIKYFGSQPWPFPNSMMIGFTAEYLDGEIKVDGDEIIDANWFTKEEVLRMHNKSISLGSQLIEWFIKTY</sequence>
<reference evidence="8 9" key="1">
    <citation type="submission" date="2016-10" db="EMBL/GenBank/DDBJ databases">
        <authorList>
            <person name="de Groot N.N."/>
        </authorList>
    </citation>
    <scope>NUCLEOTIDE SEQUENCE [LARGE SCALE GENOMIC DNA]</scope>
    <source>
        <strain evidence="8 9">DSM 23310</strain>
    </source>
</reference>
<dbReference type="PROSITE" id="PS51462">
    <property type="entry name" value="NUDIX"/>
    <property type="match status" value="1"/>
</dbReference>
<keyword evidence="3" id="KW-0479">Metal-binding</keyword>
<dbReference type="InterPro" id="IPR000086">
    <property type="entry name" value="NUDIX_hydrolase_dom"/>
</dbReference>
<feature type="domain" description="Nudix hydrolase" evidence="7">
    <location>
        <begin position="148"/>
        <end position="270"/>
    </location>
</feature>
<accession>A0A1H2Z8U3</accession>
<dbReference type="PROSITE" id="PS00893">
    <property type="entry name" value="NUDIX_BOX"/>
    <property type="match status" value="1"/>
</dbReference>
<dbReference type="InterPro" id="IPR015797">
    <property type="entry name" value="NUDIX_hydrolase-like_dom_sf"/>
</dbReference>
<evidence type="ECO:0000259" key="7">
    <source>
        <dbReference type="PROSITE" id="PS51462"/>
    </source>
</evidence>
<dbReference type="InterPro" id="IPR015376">
    <property type="entry name" value="Znr_NADH_PPase"/>
</dbReference>
<protein>
    <recommendedName>
        <fullName evidence="2">NAD(+) diphosphatase</fullName>
        <ecNumber evidence="2">3.6.1.22</ecNumber>
    </recommendedName>
</protein>
<dbReference type="SUPFAM" id="SSF55811">
    <property type="entry name" value="Nudix"/>
    <property type="match status" value="2"/>
</dbReference>
<evidence type="ECO:0000313" key="9">
    <source>
        <dbReference type="Proteomes" id="UP000198828"/>
    </source>
</evidence>
<organism evidence="8 9">
    <name type="scientific">Tepidimicrobium xylanilyticum</name>
    <dbReference type="NCBI Taxonomy" id="1123352"/>
    <lineage>
        <taxon>Bacteria</taxon>
        <taxon>Bacillati</taxon>
        <taxon>Bacillota</taxon>
        <taxon>Tissierellia</taxon>
        <taxon>Tissierellales</taxon>
        <taxon>Tepidimicrobiaceae</taxon>
        <taxon>Tepidimicrobium</taxon>
    </lineage>
</organism>
<dbReference type="InterPro" id="IPR049734">
    <property type="entry name" value="NudC-like_C"/>
</dbReference>
<dbReference type="GO" id="GO:0016787">
    <property type="term" value="F:hydrolase activity"/>
    <property type="evidence" value="ECO:0007669"/>
    <property type="project" value="UniProtKB-KW"/>
</dbReference>
<dbReference type="PANTHER" id="PTHR11383:SF3">
    <property type="entry name" value="NAD(P)H PYROPHOSPHATASE NUDT13, MITOCHONDRIAL"/>
    <property type="match status" value="1"/>
</dbReference>